<sequence>MFLCFSLSLTCDMDYVTNLSDEEAFLDENGVHTILPTLGFQSNTDICYDDAGAWLKEYVAELDLDMNEIDGFEPFSPEALQFAGAFTELLHGRGVFIRDLRKEGASEERDDDFFINEASFKNLPNDEFPRFAMLRPRDPRERAPSPPPQEGFHVNSVVY</sequence>
<name>A0A7S2GUS6_9STRA</name>
<accession>A0A7S2GUS6</accession>
<proteinExistence type="predicted"/>
<protein>
    <submittedName>
        <fullName evidence="2">Uncharacterized protein</fullName>
    </submittedName>
</protein>
<gene>
    <name evidence="2" type="ORF">DSPE1174_LOCUS27064</name>
</gene>
<reference evidence="2" key="1">
    <citation type="submission" date="2021-01" db="EMBL/GenBank/DDBJ databases">
        <authorList>
            <person name="Corre E."/>
            <person name="Pelletier E."/>
            <person name="Niang G."/>
            <person name="Scheremetjew M."/>
            <person name="Finn R."/>
            <person name="Kale V."/>
            <person name="Holt S."/>
            <person name="Cochrane G."/>
            <person name="Meng A."/>
            <person name="Brown T."/>
            <person name="Cohen L."/>
        </authorList>
    </citation>
    <scope>NUCLEOTIDE SEQUENCE</scope>
    <source>
        <strain evidence="2">CCMP1381</strain>
    </source>
</reference>
<dbReference type="EMBL" id="HBGS01052417">
    <property type="protein sequence ID" value="CAD9470102.1"/>
    <property type="molecule type" value="Transcribed_RNA"/>
</dbReference>
<feature type="region of interest" description="Disordered" evidence="1">
    <location>
        <begin position="134"/>
        <end position="159"/>
    </location>
</feature>
<evidence type="ECO:0000256" key="1">
    <source>
        <dbReference type="SAM" id="MobiDB-lite"/>
    </source>
</evidence>
<evidence type="ECO:0000313" key="2">
    <source>
        <dbReference type="EMBL" id="CAD9470102.1"/>
    </source>
</evidence>
<dbReference type="AlphaFoldDB" id="A0A7S2GUS6"/>
<organism evidence="2">
    <name type="scientific">Octactis speculum</name>
    <dbReference type="NCBI Taxonomy" id="3111310"/>
    <lineage>
        <taxon>Eukaryota</taxon>
        <taxon>Sar</taxon>
        <taxon>Stramenopiles</taxon>
        <taxon>Ochrophyta</taxon>
        <taxon>Dictyochophyceae</taxon>
        <taxon>Dictyochales</taxon>
        <taxon>Dictyochaceae</taxon>
        <taxon>Octactis</taxon>
    </lineage>
</organism>